<sequence length="133" mass="14416">MAGSLEAALAAIEGAEELVDTARRLVAGSRRRGIAVTADIDEAVEDAAYATRRTMETLQKLDPWSDAETKLFEMTMSQLGAFIDDLGVAMEEVLVGSEGLWDDVETFTAIMDELEAAVEEFQTSMAEYGSQLS</sequence>
<reference evidence="1" key="1">
    <citation type="submission" date="2021-03" db="EMBL/GenBank/DDBJ databases">
        <title>Comparative genomics and phylogenomic investigation of the class Geoglossomycetes provide insights into ecological specialization and systematics.</title>
        <authorList>
            <person name="Melie T."/>
            <person name="Pirro S."/>
            <person name="Miller A.N."/>
            <person name="Quandt A."/>
        </authorList>
    </citation>
    <scope>NUCLEOTIDE SEQUENCE</scope>
    <source>
        <strain evidence="1">CAQ_001_2017</strain>
    </source>
</reference>
<evidence type="ECO:0000313" key="1">
    <source>
        <dbReference type="EMBL" id="KAH0548126.1"/>
    </source>
</evidence>
<keyword evidence="2" id="KW-1185">Reference proteome</keyword>
<dbReference type="Proteomes" id="UP000750711">
    <property type="component" value="Unassembled WGS sequence"/>
</dbReference>
<dbReference type="EMBL" id="JAGHQM010002816">
    <property type="protein sequence ID" value="KAH0548126.1"/>
    <property type="molecule type" value="Genomic_DNA"/>
</dbReference>
<evidence type="ECO:0000313" key="2">
    <source>
        <dbReference type="Proteomes" id="UP000750711"/>
    </source>
</evidence>
<proteinExistence type="predicted"/>
<comment type="caution">
    <text evidence="1">The sequence shown here is derived from an EMBL/GenBank/DDBJ whole genome shotgun (WGS) entry which is preliminary data.</text>
</comment>
<name>A0A9P8IAI9_9PEZI</name>
<protein>
    <submittedName>
        <fullName evidence="1">Uncharacterized protein</fullName>
    </submittedName>
</protein>
<gene>
    <name evidence="1" type="ORF">GP486_008146</name>
</gene>
<accession>A0A9P8IAI9</accession>
<organism evidence="1 2">
    <name type="scientific">Trichoglossum hirsutum</name>
    <dbReference type="NCBI Taxonomy" id="265104"/>
    <lineage>
        <taxon>Eukaryota</taxon>
        <taxon>Fungi</taxon>
        <taxon>Dikarya</taxon>
        <taxon>Ascomycota</taxon>
        <taxon>Pezizomycotina</taxon>
        <taxon>Geoglossomycetes</taxon>
        <taxon>Geoglossales</taxon>
        <taxon>Geoglossaceae</taxon>
        <taxon>Trichoglossum</taxon>
    </lineage>
</organism>
<dbReference type="AlphaFoldDB" id="A0A9P8IAI9"/>